<dbReference type="InterPro" id="IPR036575">
    <property type="entry name" value="TFIIS_cen_dom_sf"/>
</dbReference>
<dbReference type="NCBIfam" id="TIGR01385">
    <property type="entry name" value="TFSII"/>
    <property type="match status" value="1"/>
</dbReference>
<keyword evidence="5 7" id="KW-0539">Nucleus</keyword>
<feature type="compositionally biased region" description="Pro residues" evidence="8">
    <location>
        <begin position="840"/>
        <end position="851"/>
    </location>
</feature>
<dbReference type="GO" id="GO:0003746">
    <property type="term" value="F:translation elongation factor activity"/>
    <property type="evidence" value="ECO:0007669"/>
    <property type="project" value="UniProtKB-KW"/>
</dbReference>
<protein>
    <submittedName>
        <fullName evidence="12">Transcription elongation factor</fullName>
    </submittedName>
</protein>
<feature type="region of interest" description="Disordered" evidence="8">
    <location>
        <begin position="1008"/>
        <end position="1121"/>
    </location>
</feature>
<dbReference type="SMART" id="SM00510">
    <property type="entry name" value="TFS2M"/>
    <property type="match status" value="1"/>
</dbReference>
<dbReference type="GO" id="GO:0005634">
    <property type="term" value="C:nucleus"/>
    <property type="evidence" value="ECO:0007669"/>
    <property type="project" value="UniProtKB-SubCell"/>
</dbReference>
<keyword evidence="12" id="KW-0251">Elongation factor</keyword>
<dbReference type="InterPro" id="IPR006289">
    <property type="entry name" value="TFSII"/>
</dbReference>
<dbReference type="GO" id="GO:0000977">
    <property type="term" value="F:RNA polymerase II transcription regulatory region sequence-specific DNA binding"/>
    <property type="evidence" value="ECO:0007669"/>
    <property type="project" value="TreeGrafter"/>
</dbReference>
<dbReference type="Gene3D" id="2.20.25.10">
    <property type="match status" value="1"/>
</dbReference>
<dbReference type="InterPro" id="IPR003617">
    <property type="entry name" value="TFIIS/CRSP70_N_sub"/>
</dbReference>
<feature type="compositionally biased region" description="Polar residues" evidence="8">
    <location>
        <begin position="134"/>
        <end position="144"/>
    </location>
</feature>
<dbReference type="SMART" id="SM00509">
    <property type="entry name" value="TFS2N"/>
    <property type="match status" value="1"/>
</dbReference>
<evidence type="ECO:0000259" key="11">
    <source>
        <dbReference type="PROSITE" id="PS51321"/>
    </source>
</evidence>
<feature type="region of interest" description="Disordered" evidence="8">
    <location>
        <begin position="832"/>
        <end position="867"/>
    </location>
</feature>
<dbReference type="Pfam" id="PF07500">
    <property type="entry name" value="TFIIS_M"/>
    <property type="match status" value="1"/>
</dbReference>
<reference evidence="12" key="1">
    <citation type="submission" date="2014-08" db="EMBL/GenBank/DDBJ databases">
        <authorList>
            <person name="Sharma Rahul"/>
            <person name="Thines Marco"/>
        </authorList>
    </citation>
    <scope>NUCLEOTIDE SEQUENCE</scope>
</reference>
<dbReference type="CDD" id="cd00183">
    <property type="entry name" value="TFIIS_I"/>
    <property type="match status" value="1"/>
</dbReference>
<evidence type="ECO:0000256" key="8">
    <source>
        <dbReference type="SAM" id="MobiDB-lite"/>
    </source>
</evidence>
<keyword evidence="4" id="KW-0862">Zinc</keyword>
<feature type="compositionally biased region" description="Polar residues" evidence="8">
    <location>
        <begin position="499"/>
        <end position="511"/>
    </location>
</feature>
<evidence type="ECO:0000256" key="6">
    <source>
        <dbReference type="PROSITE-ProRule" id="PRU00472"/>
    </source>
</evidence>
<dbReference type="EMBL" id="LN483326">
    <property type="protein sequence ID" value="CDZ98252.1"/>
    <property type="molecule type" value="Genomic_DNA"/>
</dbReference>
<dbReference type="GO" id="GO:0031564">
    <property type="term" value="P:transcription antitermination"/>
    <property type="evidence" value="ECO:0007669"/>
    <property type="project" value="TreeGrafter"/>
</dbReference>
<feature type="domain" description="TFIIS-type" evidence="9">
    <location>
        <begin position="317"/>
        <end position="382"/>
    </location>
</feature>
<dbReference type="InterPro" id="IPR003618">
    <property type="entry name" value="TFIIS_cen_dom"/>
</dbReference>
<evidence type="ECO:0000256" key="5">
    <source>
        <dbReference type="ARBA" id="ARBA00023242"/>
    </source>
</evidence>
<feature type="compositionally biased region" description="Low complexity" evidence="8">
    <location>
        <begin position="111"/>
        <end position="133"/>
    </location>
</feature>
<evidence type="ECO:0000256" key="1">
    <source>
        <dbReference type="ARBA" id="ARBA00004123"/>
    </source>
</evidence>
<dbReference type="GO" id="GO:0006362">
    <property type="term" value="P:transcription elongation by RNA polymerase I"/>
    <property type="evidence" value="ECO:0007669"/>
    <property type="project" value="TreeGrafter"/>
</dbReference>
<name>A0A0F7SML2_PHARH</name>
<dbReference type="PANTHER" id="PTHR11477:SF0">
    <property type="entry name" value="IP08861P-RELATED"/>
    <property type="match status" value="1"/>
</dbReference>
<dbReference type="CDD" id="cd13749">
    <property type="entry name" value="Zn-ribbon_TFIIS"/>
    <property type="match status" value="1"/>
</dbReference>
<dbReference type="GO" id="GO:0008270">
    <property type="term" value="F:zinc ion binding"/>
    <property type="evidence" value="ECO:0007669"/>
    <property type="project" value="UniProtKB-KW"/>
</dbReference>
<sequence length="1150" mass="123487">MASATEIKAFIGILQEAVTSKDVAKAVEQLEIIKDKVIPTEELLRETKAGVAVGKLRSHASPEIQTIAKSIVKVWKDAVDEGKKRKAAASGAGDEPASSSQAKKKAKGEKGSAPVSTPTSPSSTNSNTKSTSSQAGNSKTNSSRPIAPLPSKGTSSSTSSSSAYGPSHPSLPTIVSPYPETPRTFKADKPNSPGLGNDVRDRCVELVYDALAGDSNVSKEVLLEKSKAVEKGFYQACSTKTDNTYRSKMRGICLNLKERSNPDLRDAVVRGEIEASKLATMSKEDMASSTLQALNKKLETENLFNSRGAEEIKAETDQFKCGKCHMRKTTYYQMQTRSADEPMTTFVTNNNTITRGSIITASLHILLFPPLGCVSSSQSSWVKSVMNDSIVDGSKKNSSKSRSLPVKARDSLHNLLDREHSVSPARRILPFNRETVRQISSIRPFFDDSSTSSPKNSAECDTEGREASTSSPTGIGRPESTGLSGSSTKEILHLGQAIASTSTAPSTNIDQPNIARPGSCKIPSAPVPTPVPTRKNSRTFFSFKKESVPPLLSSFRTPANLFSNMDSKNKERQQQAHTRQEGLNASRRRDRPSNKSVDISSFSFPQGWDETPGRGGIDQRKGKEVEHAKGEEVLSVDGADKMEEIGKPFDVCHALHVESDDLAVLPLEWVDALKAQGSTPAEILQLAVSKSKSHILRQNSINLPIPIRPKSPPSPPLPPPSPLPPLPHRPVSPSGRHSRSNSLAPARSWIPLSGGRTENIRSRLAKRMTKSNSLLFGSSLLGGPRASSDLPASPSETALNSSTPSASPDVTPIKITSPIVVSRKSCVLLSPSFVSSPTPSSAPPLSSPQSPPKRLSPHMRMSSISSMSPRLSLDFDVGSFQVPIPPSSTEYSTNESAPDKNNIPLDPQDDLSERSAFLVASHQLRSSFLSFSSSISGSFSSESSPPSVHLSTPGQTRSTAASPSVQTSTPSVFYQTDTSGWPQPGFADVRGLSKVTLAESDSAVGWEERWDQGRRGEKRADVEVDEEIDSADDEEGRTENSHLPSRQDGNSRLEQGDLFMFGRSFSKTQGPYQADRSDDSTPIRSGRPLSLAPSQSKSKRSSTQTSYSKHSSSYSISSAGSSQEAVISKAILVRNTFLVSDVTVSNSSSA</sequence>
<feature type="compositionally biased region" description="Low complexity" evidence="8">
    <location>
        <begin position="1101"/>
        <end position="1121"/>
    </location>
</feature>
<evidence type="ECO:0000313" key="12">
    <source>
        <dbReference type="EMBL" id="CDZ98252.1"/>
    </source>
</evidence>
<organism evidence="12">
    <name type="scientific">Phaffia rhodozyma</name>
    <name type="common">Yeast</name>
    <name type="synonym">Xanthophyllomyces dendrorhous</name>
    <dbReference type="NCBI Taxonomy" id="264483"/>
    <lineage>
        <taxon>Eukaryota</taxon>
        <taxon>Fungi</taxon>
        <taxon>Dikarya</taxon>
        <taxon>Basidiomycota</taxon>
        <taxon>Agaricomycotina</taxon>
        <taxon>Tremellomycetes</taxon>
        <taxon>Cystofilobasidiales</taxon>
        <taxon>Mrakiaceae</taxon>
        <taxon>Phaffia</taxon>
    </lineage>
</organism>
<dbReference type="Pfam" id="PF01096">
    <property type="entry name" value="Zn_ribbon_TFIIS"/>
    <property type="match status" value="1"/>
</dbReference>
<dbReference type="PROSITE" id="PS51133">
    <property type="entry name" value="ZF_TFIIS_2"/>
    <property type="match status" value="1"/>
</dbReference>
<evidence type="ECO:0000256" key="3">
    <source>
        <dbReference type="ARBA" id="ARBA00022771"/>
    </source>
</evidence>
<comment type="subcellular location">
    <subcellularLocation>
        <location evidence="1 7">Nucleus</location>
    </subcellularLocation>
</comment>
<feature type="compositionally biased region" description="Low complexity" evidence="8">
    <location>
        <begin position="858"/>
        <end position="867"/>
    </location>
</feature>
<evidence type="ECO:0000259" key="9">
    <source>
        <dbReference type="PROSITE" id="PS51133"/>
    </source>
</evidence>
<feature type="compositionally biased region" description="Polar residues" evidence="8">
    <location>
        <begin position="952"/>
        <end position="979"/>
    </location>
</feature>
<feature type="compositionally biased region" description="Polar residues" evidence="8">
    <location>
        <begin position="554"/>
        <end position="566"/>
    </location>
</feature>
<feature type="compositionally biased region" description="Acidic residues" evidence="8">
    <location>
        <begin position="1023"/>
        <end position="1036"/>
    </location>
</feature>
<evidence type="ECO:0000256" key="7">
    <source>
        <dbReference type="PROSITE-ProRule" id="PRU00649"/>
    </source>
</evidence>
<keyword evidence="2" id="KW-0479">Metal-binding</keyword>
<dbReference type="PROSITE" id="PS51319">
    <property type="entry name" value="TFIIS_N"/>
    <property type="match status" value="1"/>
</dbReference>
<keyword evidence="3 6" id="KW-0863">Zinc-finger</keyword>
<dbReference type="PROSITE" id="PS51321">
    <property type="entry name" value="TFIIS_CENTRAL"/>
    <property type="match status" value="1"/>
</dbReference>
<feature type="compositionally biased region" description="Low complexity" evidence="8">
    <location>
        <begin position="939"/>
        <end position="951"/>
    </location>
</feature>
<dbReference type="FunFam" id="1.10.472.30:FF:000003">
    <property type="entry name" value="Transcription elongation factor S-II"/>
    <property type="match status" value="1"/>
</dbReference>
<feature type="compositionally biased region" description="Basic and acidic residues" evidence="8">
    <location>
        <begin position="1008"/>
        <end position="1022"/>
    </location>
</feature>
<dbReference type="Gene3D" id="1.20.930.10">
    <property type="entry name" value="Conserved domain common to transcription factors TFIIS, elongin A, CRSP70"/>
    <property type="match status" value="1"/>
</dbReference>
<dbReference type="GO" id="GO:0031440">
    <property type="term" value="P:regulation of mRNA 3'-end processing"/>
    <property type="evidence" value="ECO:0007669"/>
    <property type="project" value="TreeGrafter"/>
</dbReference>
<dbReference type="GO" id="GO:0001139">
    <property type="term" value="F:RNA polymerase II complex recruiting activity"/>
    <property type="evidence" value="ECO:0007669"/>
    <property type="project" value="TreeGrafter"/>
</dbReference>
<dbReference type="SUPFAM" id="SSF46942">
    <property type="entry name" value="Elongation factor TFIIS domain 2"/>
    <property type="match status" value="1"/>
</dbReference>
<dbReference type="AlphaFoldDB" id="A0A0F7SML2"/>
<evidence type="ECO:0000256" key="2">
    <source>
        <dbReference type="ARBA" id="ARBA00022723"/>
    </source>
</evidence>
<dbReference type="InterPro" id="IPR001222">
    <property type="entry name" value="Znf_TFIIS"/>
</dbReference>
<evidence type="ECO:0000259" key="10">
    <source>
        <dbReference type="PROSITE" id="PS51319"/>
    </source>
</evidence>
<dbReference type="InterPro" id="IPR017923">
    <property type="entry name" value="TFIIS_N"/>
</dbReference>
<feature type="compositionally biased region" description="Polar residues" evidence="8">
    <location>
        <begin position="594"/>
        <end position="604"/>
    </location>
</feature>
<feature type="compositionally biased region" description="Low complexity" evidence="8">
    <location>
        <begin position="149"/>
        <end position="171"/>
    </location>
</feature>
<feature type="region of interest" description="Disordered" evidence="8">
    <location>
        <begin position="783"/>
        <end position="812"/>
    </location>
</feature>
<dbReference type="SUPFAM" id="SSF47676">
    <property type="entry name" value="Conserved domain common to transcription factors TFIIS, elongin A, CRSP70"/>
    <property type="match status" value="1"/>
</dbReference>
<feature type="region of interest" description="Disordered" evidence="8">
    <location>
        <begin position="86"/>
        <end position="196"/>
    </location>
</feature>
<dbReference type="InterPro" id="IPR035441">
    <property type="entry name" value="TFIIS/LEDGF_dom_sf"/>
</dbReference>
<feature type="compositionally biased region" description="Pro residues" evidence="8">
    <location>
        <begin position="706"/>
        <end position="730"/>
    </location>
</feature>
<dbReference type="Gene3D" id="1.10.472.30">
    <property type="entry name" value="Transcription elongation factor S-II, central domain"/>
    <property type="match status" value="1"/>
</dbReference>
<feature type="region of interest" description="Disordered" evidence="8">
    <location>
        <begin position="499"/>
        <end position="536"/>
    </location>
</feature>
<dbReference type="SUPFAM" id="SSF57783">
    <property type="entry name" value="Zinc beta-ribbon"/>
    <property type="match status" value="1"/>
</dbReference>
<proteinExistence type="predicted"/>
<dbReference type="SMART" id="SM00440">
    <property type="entry name" value="ZnF_C2C2"/>
    <property type="match status" value="1"/>
</dbReference>
<dbReference type="Pfam" id="PF08711">
    <property type="entry name" value="Med26"/>
    <property type="match status" value="1"/>
</dbReference>
<feature type="compositionally biased region" description="Low complexity" evidence="8">
    <location>
        <begin position="88"/>
        <end position="101"/>
    </location>
</feature>
<feature type="region of interest" description="Disordered" evidence="8">
    <location>
        <begin position="553"/>
        <end position="626"/>
    </location>
</feature>
<feature type="region of interest" description="Disordered" evidence="8">
    <location>
        <begin position="884"/>
        <end position="909"/>
    </location>
</feature>
<feature type="region of interest" description="Disordered" evidence="8">
    <location>
        <begin position="703"/>
        <end position="754"/>
    </location>
</feature>
<feature type="region of interest" description="Disordered" evidence="8">
    <location>
        <begin position="442"/>
        <end position="487"/>
    </location>
</feature>
<feature type="domain" description="TFIIS central" evidence="11">
    <location>
        <begin position="199"/>
        <end position="314"/>
    </location>
</feature>
<feature type="compositionally biased region" description="Polar residues" evidence="8">
    <location>
        <begin position="887"/>
        <end position="896"/>
    </location>
</feature>
<feature type="compositionally biased region" description="Polar residues" evidence="8">
    <location>
        <begin position="794"/>
        <end position="808"/>
    </location>
</feature>
<feature type="domain" description="TFIIS N-terminal" evidence="10">
    <location>
        <begin position="5"/>
        <end position="82"/>
    </location>
</feature>
<feature type="region of interest" description="Disordered" evidence="8">
    <location>
        <begin position="939"/>
        <end position="979"/>
    </location>
</feature>
<keyword evidence="12" id="KW-0648">Protein biosynthesis</keyword>
<dbReference type="PANTHER" id="PTHR11477">
    <property type="entry name" value="TRANSCRIPTION FACTOR S-II ZINC FINGER DOMAIN-CONTAINING PROTEIN"/>
    <property type="match status" value="1"/>
</dbReference>
<evidence type="ECO:0000256" key="4">
    <source>
        <dbReference type="ARBA" id="ARBA00022833"/>
    </source>
</evidence>
<feature type="compositionally biased region" description="Basic and acidic residues" evidence="8">
    <location>
        <begin position="617"/>
        <end position="626"/>
    </location>
</feature>
<dbReference type="GO" id="GO:0006368">
    <property type="term" value="P:transcription elongation by RNA polymerase II"/>
    <property type="evidence" value="ECO:0007669"/>
    <property type="project" value="InterPro"/>
</dbReference>
<accession>A0A0F7SML2</accession>
<feature type="compositionally biased region" description="Basic and acidic residues" evidence="8">
    <location>
        <begin position="567"/>
        <end position="580"/>
    </location>
</feature>